<gene>
    <name evidence="1" type="ORF">Salat_2966700</name>
</gene>
<dbReference type="EMBL" id="JACGWO010000019">
    <property type="protein sequence ID" value="KAK4412208.1"/>
    <property type="molecule type" value="Genomic_DNA"/>
</dbReference>
<proteinExistence type="predicted"/>
<reference evidence="1" key="1">
    <citation type="submission" date="2020-06" db="EMBL/GenBank/DDBJ databases">
        <authorList>
            <person name="Li T."/>
            <person name="Hu X."/>
            <person name="Zhang T."/>
            <person name="Song X."/>
            <person name="Zhang H."/>
            <person name="Dai N."/>
            <person name="Sheng W."/>
            <person name="Hou X."/>
            <person name="Wei L."/>
        </authorList>
    </citation>
    <scope>NUCLEOTIDE SEQUENCE</scope>
    <source>
        <strain evidence="1">3651</strain>
        <tissue evidence="1">Leaf</tissue>
    </source>
</reference>
<dbReference type="Proteomes" id="UP001293254">
    <property type="component" value="Unassembled WGS sequence"/>
</dbReference>
<accession>A0AAE1XI39</accession>
<keyword evidence="2" id="KW-1185">Reference proteome</keyword>
<organism evidence="1 2">
    <name type="scientific">Sesamum alatum</name>
    <dbReference type="NCBI Taxonomy" id="300844"/>
    <lineage>
        <taxon>Eukaryota</taxon>
        <taxon>Viridiplantae</taxon>
        <taxon>Streptophyta</taxon>
        <taxon>Embryophyta</taxon>
        <taxon>Tracheophyta</taxon>
        <taxon>Spermatophyta</taxon>
        <taxon>Magnoliopsida</taxon>
        <taxon>eudicotyledons</taxon>
        <taxon>Gunneridae</taxon>
        <taxon>Pentapetalae</taxon>
        <taxon>asterids</taxon>
        <taxon>lamiids</taxon>
        <taxon>Lamiales</taxon>
        <taxon>Pedaliaceae</taxon>
        <taxon>Sesamum</taxon>
    </lineage>
</organism>
<reference evidence="1" key="2">
    <citation type="journal article" date="2024" name="Plant">
        <title>Genomic evolution and insights into agronomic trait innovations of Sesamum species.</title>
        <authorList>
            <person name="Miao H."/>
            <person name="Wang L."/>
            <person name="Qu L."/>
            <person name="Liu H."/>
            <person name="Sun Y."/>
            <person name="Le M."/>
            <person name="Wang Q."/>
            <person name="Wei S."/>
            <person name="Zheng Y."/>
            <person name="Lin W."/>
            <person name="Duan Y."/>
            <person name="Cao H."/>
            <person name="Xiong S."/>
            <person name="Wang X."/>
            <person name="Wei L."/>
            <person name="Li C."/>
            <person name="Ma Q."/>
            <person name="Ju M."/>
            <person name="Zhao R."/>
            <person name="Li G."/>
            <person name="Mu C."/>
            <person name="Tian Q."/>
            <person name="Mei H."/>
            <person name="Zhang T."/>
            <person name="Gao T."/>
            <person name="Zhang H."/>
        </authorList>
    </citation>
    <scope>NUCLEOTIDE SEQUENCE</scope>
    <source>
        <strain evidence="1">3651</strain>
    </source>
</reference>
<comment type="caution">
    <text evidence="1">The sequence shown here is derived from an EMBL/GenBank/DDBJ whole genome shotgun (WGS) entry which is preliminary data.</text>
</comment>
<protein>
    <submittedName>
        <fullName evidence="1">Uncharacterized protein</fullName>
    </submittedName>
</protein>
<dbReference type="AlphaFoldDB" id="A0AAE1XI39"/>
<evidence type="ECO:0000313" key="2">
    <source>
        <dbReference type="Proteomes" id="UP001293254"/>
    </source>
</evidence>
<name>A0AAE1XI39_9LAMI</name>
<sequence>MSSFRVRDITLSPRERIIFSFGNRIRQRKTFISFLSPTSGILEHQPSPYSAKREVGIFLYFRGFSSRGFILPCGLTSSLACCCQSGLHSIQSIFDLRRTRRLYDLARHSLGWIAGNDHRCRSWERTLMGPRRQGLVEPGSTKGLITFTSSDAEERRCRLRKGGLPSALFPYDQEEKPREQGEELEAANWDFESLVFEGKAVQVAG</sequence>
<evidence type="ECO:0000313" key="1">
    <source>
        <dbReference type="EMBL" id="KAK4412208.1"/>
    </source>
</evidence>